<sequence length="132" mass="15384">MYKHKLNNMATQHTIPATTADKNKEIDKLSSLEKFVLNAYLIFDAPSSEKLIIAYEISRPKESQANRQSIYMQARKWINSDKCRYYIEQRKEQLFKLDQTKRLASSDGEGNENNPDNVNRSKDDILTELNII</sequence>
<evidence type="ECO:0000313" key="2">
    <source>
        <dbReference type="EMBL" id="PXV62354.1"/>
    </source>
</evidence>
<evidence type="ECO:0000313" key="3">
    <source>
        <dbReference type="Proteomes" id="UP000247973"/>
    </source>
</evidence>
<comment type="caution">
    <text evidence="2">The sequence shown here is derived from an EMBL/GenBank/DDBJ whole genome shotgun (WGS) entry which is preliminary data.</text>
</comment>
<gene>
    <name evidence="2" type="ORF">CLV62_12042</name>
</gene>
<dbReference type="Proteomes" id="UP000247973">
    <property type="component" value="Unassembled WGS sequence"/>
</dbReference>
<reference evidence="2 3" key="1">
    <citation type="submission" date="2018-03" db="EMBL/GenBank/DDBJ databases">
        <title>Genomic Encyclopedia of Archaeal and Bacterial Type Strains, Phase II (KMG-II): from individual species to whole genera.</title>
        <authorList>
            <person name="Goeker M."/>
        </authorList>
    </citation>
    <scope>NUCLEOTIDE SEQUENCE [LARGE SCALE GENOMIC DNA]</scope>
    <source>
        <strain evidence="2 3">DSM 100214</strain>
    </source>
</reference>
<keyword evidence="3" id="KW-1185">Reference proteome</keyword>
<accession>A0A2V3PKW5</accession>
<dbReference type="AlphaFoldDB" id="A0A2V3PKW5"/>
<organism evidence="2 3">
    <name type="scientific">Dysgonomonas alginatilytica</name>
    <dbReference type="NCBI Taxonomy" id="1605892"/>
    <lineage>
        <taxon>Bacteria</taxon>
        <taxon>Pseudomonadati</taxon>
        <taxon>Bacteroidota</taxon>
        <taxon>Bacteroidia</taxon>
        <taxon>Bacteroidales</taxon>
        <taxon>Dysgonomonadaceae</taxon>
        <taxon>Dysgonomonas</taxon>
    </lineage>
</organism>
<name>A0A2V3PKW5_9BACT</name>
<protein>
    <submittedName>
        <fullName evidence="2">Uncharacterized protein</fullName>
    </submittedName>
</protein>
<proteinExistence type="predicted"/>
<evidence type="ECO:0000256" key="1">
    <source>
        <dbReference type="SAM" id="MobiDB-lite"/>
    </source>
</evidence>
<dbReference type="EMBL" id="QICL01000020">
    <property type="protein sequence ID" value="PXV62354.1"/>
    <property type="molecule type" value="Genomic_DNA"/>
</dbReference>
<feature type="region of interest" description="Disordered" evidence="1">
    <location>
        <begin position="100"/>
        <end position="121"/>
    </location>
</feature>